<evidence type="ECO:0000259" key="2">
    <source>
        <dbReference type="SMART" id="SM00306"/>
    </source>
</evidence>
<dbReference type="SUPFAM" id="SSF51294">
    <property type="entry name" value="Hedgehog/intein (Hint) domain"/>
    <property type="match status" value="1"/>
</dbReference>
<evidence type="ECO:0000313" key="4">
    <source>
        <dbReference type="Proteomes" id="UP001071777"/>
    </source>
</evidence>
<sequence>MRDQQARAACYFLLAVFVGWSLFRSEGGGSGSAFQSDLSFIRVRTKSIFDSFSGISAGSGGFRSGWGNVISNAISMAFPSSCVGQLMNIGYLSSELDEDDYPYNPNCGAPSQSNNMCFPGNSLISTRERGEIELKDLSLGEHVLVRDFKTMELRYSKVEIMLHRDESLYIGDKWIQVSYLGMRRPLVLSPNHLLFIHSLGENPQDGGCHEPDQIKSALGIEKTPPLERRMDIYSIQAKDIMVGDSIIVDSKSRVSWVTRVSLVSSQGNPSSGHQYVGRYAPLTADSYLIVNGVLVSSYSRPFPWPLELLNPSHWLIDLLARPFISVEARSLAAFEQARDWTRWLLQKVSSLSSKYTFDHTTALSLEILRAISLIVK</sequence>
<keyword evidence="4" id="KW-1185">Reference proteome</keyword>
<dbReference type="Gene3D" id="2.170.16.10">
    <property type="entry name" value="Hedgehog/Intein (Hint) domain"/>
    <property type="match status" value="1"/>
</dbReference>
<reference evidence="3" key="1">
    <citation type="submission" date="2022-10" db="EMBL/GenBank/DDBJ databases">
        <title>Adaptive evolution leads to modifications in subtelomeric GC content in a zoonotic Cryptosporidium species.</title>
        <authorList>
            <person name="Li J."/>
            <person name="Feng Y."/>
            <person name="Xiao L."/>
        </authorList>
    </citation>
    <scope>NUCLEOTIDE SEQUENCE</scope>
    <source>
        <strain evidence="3">25894</strain>
    </source>
</reference>
<feature type="signal peptide" evidence="1">
    <location>
        <begin position="1"/>
        <end position="25"/>
    </location>
</feature>
<feature type="domain" description="Hint" evidence="2">
    <location>
        <begin position="115"/>
        <end position="250"/>
    </location>
</feature>
<dbReference type="SMART" id="SM00306">
    <property type="entry name" value="HintN"/>
    <property type="match status" value="1"/>
</dbReference>
<evidence type="ECO:0000313" key="3">
    <source>
        <dbReference type="EMBL" id="KAJ1614288.1"/>
    </source>
</evidence>
<dbReference type="InterPro" id="IPR006141">
    <property type="entry name" value="Intein_N"/>
</dbReference>
<feature type="chain" id="PRO_5045946748" evidence="1">
    <location>
        <begin position="26"/>
        <end position="376"/>
    </location>
</feature>
<dbReference type="CDD" id="cd00081">
    <property type="entry name" value="Hint"/>
    <property type="match status" value="1"/>
</dbReference>
<name>A0ABQ8PAX8_9CRYT</name>
<accession>A0ABQ8PAX8</accession>
<dbReference type="Pfam" id="PF01079">
    <property type="entry name" value="Hint"/>
    <property type="match status" value="1"/>
</dbReference>
<dbReference type="InterPro" id="IPR050387">
    <property type="entry name" value="Hedgehog_Signaling"/>
</dbReference>
<evidence type="ECO:0000256" key="1">
    <source>
        <dbReference type="SAM" id="SignalP"/>
    </source>
</evidence>
<gene>
    <name evidence="3" type="ORF">OJ252_700</name>
</gene>
<proteinExistence type="predicted"/>
<dbReference type="PANTHER" id="PTHR11889">
    <property type="entry name" value="HEDGEHOG"/>
    <property type="match status" value="1"/>
</dbReference>
<comment type="caution">
    <text evidence="3">The sequence shown here is derived from an EMBL/GenBank/DDBJ whole genome shotgun (WGS) entry which is preliminary data.</text>
</comment>
<protein>
    <submittedName>
        <fullName evidence="3">Signal peptide and hedgehog-type HINT domain-containing protein</fullName>
    </submittedName>
</protein>
<dbReference type="InterPro" id="IPR036844">
    <property type="entry name" value="Hint_dom_sf"/>
</dbReference>
<keyword evidence="1" id="KW-0732">Signal</keyword>
<organism evidence="3 4">
    <name type="scientific">Cryptosporidium canis</name>
    <dbReference type="NCBI Taxonomy" id="195482"/>
    <lineage>
        <taxon>Eukaryota</taxon>
        <taxon>Sar</taxon>
        <taxon>Alveolata</taxon>
        <taxon>Apicomplexa</taxon>
        <taxon>Conoidasida</taxon>
        <taxon>Coccidia</taxon>
        <taxon>Eucoccidiorida</taxon>
        <taxon>Eimeriorina</taxon>
        <taxon>Cryptosporidiidae</taxon>
        <taxon>Cryptosporidium</taxon>
    </lineage>
</organism>
<dbReference type="InterPro" id="IPR001767">
    <property type="entry name" value="Hedgehog_Hint"/>
</dbReference>
<dbReference type="PANTHER" id="PTHR11889:SF31">
    <property type="entry name" value="PROTEIN HEDGEHOG"/>
    <property type="match status" value="1"/>
</dbReference>
<dbReference type="InterPro" id="IPR003587">
    <property type="entry name" value="Hint_dom_N"/>
</dbReference>
<dbReference type="Proteomes" id="UP001071777">
    <property type="component" value="Unassembled WGS sequence"/>
</dbReference>
<dbReference type="EMBL" id="JAPCXB010000024">
    <property type="protein sequence ID" value="KAJ1614288.1"/>
    <property type="molecule type" value="Genomic_DNA"/>
</dbReference>
<dbReference type="PROSITE" id="PS50817">
    <property type="entry name" value="INTEIN_N_TER"/>
    <property type="match status" value="1"/>
</dbReference>